<dbReference type="SUPFAM" id="SSF52743">
    <property type="entry name" value="Subtilisin-like"/>
    <property type="match status" value="1"/>
</dbReference>
<evidence type="ECO:0000256" key="2">
    <source>
        <dbReference type="ARBA" id="ARBA00022670"/>
    </source>
</evidence>
<evidence type="ECO:0000256" key="1">
    <source>
        <dbReference type="ARBA" id="ARBA00011073"/>
    </source>
</evidence>
<keyword evidence="12" id="KW-1185">Reference proteome</keyword>
<comment type="caution">
    <text evidence="11">The sequence shown here is derived from an EMBL/GenBank/DDBJ whole genome shotgun (WGS) entry which is preliminary data.</text>
</comment>
<feature type="compositionally biased region" description="Pro residues" evidence="9">
    <location>
        <begin position="927"/>
        <end position="937"/>
    </location>
</feature>
<dbReference type="Gene3D" id="3.40.50.200">
    <property type="entry name" value="Peptidase S8/S53 domain"/>
    <property type="match status" value="1"/>
</dbReference>
<dbReference type="InterPro" id="IPR022398">
    <property type="entry name" value="Peptidase_S8_His-AS"/>
</dbReference>
<evidence type="ECO:0000256" key="8">
    <source>
        <dbReference type="RuleBase" id="RU003355"/>
    </source>
</evidence>
<dbReference type="InterPro" id="IPR034193">
    <property type="entry name" value="PCSK9_ProteinaseK-like"/>
</dbReference>
<evidence type="ECO:0000256" key="4">
    <source>
        <dbReference type="ARBA" id="ARBA00022825"/>
    </source>
</evidence>
<dbReference type="PROSITE" id="PS00136">
    <property type="entry name" value="SUBTILASE_ASP"/>
    <property type="match status" value="1"/>
</dbReference>
<gene>
    <name evidence="11" type="ORF">PCOR1329_LOCUS80456</name>
</gene>
<dbReference type="InterPro" id="IPR023828">
    <property type="entry name" value="Peptidase_S8_Ser-AS"/>
</dbReference>
<dbReference type="EMBL" id="CAUYUJ010021397">
    <property type="protein sequence ID" value="CAK0904449.1"/>
    <property type="molecule type" value="Genomic_DNA"/>
</dbReference>
<accession>A0ABN9XX25</accession>
<name>A0ABN9XX25_9DINO</name>
<comment type="similarity">
    <text evidence="1 7 8">Belongs to the peptidase S8 family.</text>
</comment>
<feature type="compositionally biased region" description="Pro residues" evidence="9">
    <location>
        <begin position="789"/>
        <end position="799"/>
    </location>
</feature>
<evidence type="ECO:0000313" key="12">
    <source>
        <dbReference type="Proteomes" id="UP001189429"/>
    </source>
</evidence>
<dbReference type="InterPro" id="IPR015500">
    <property type="entry name" value="Peptidase_S8_subtilisin-rel"/>
</dbReference>
<dbReference type="PROSITE" id="PS00137">
    <property type="entry name" value="SUBTILASE_HIS"/>
    <property type="match status" value="1"/>
</dbReference>
<feature type="region of interest" description="Disordered" evidence="9">
    <location>
        <begin position="103"/>
        <end position="141"/>
    </location>
</feature>
<feature type="region of interest" description="Disordered" evidence="9">
    <location>
        <begin position="716"/>
        <end position="983"/>
    </location>
</feature>
<evidence type="ECO:0000256" key="7">
    <source>
        <dbReference type="PROSITE-ProRule" id="PRU01240"/>
    </source>
</evidence>
<feature type="compositionally biased region" description="Low complexity" evidence="9">
    <location>
        <begin position="575"/>
        <end position="601"/>
    </location>
</feature>
<evidence type="ECO:0000256" key="3">
    <source>
        <dbReference type="ARBA" id="ARBA00022801"/>
    </source>
</evidence>
<dbReference type="PRINTS" id="PR00723">
    <property type="entry name" value="SUBTILISIN"/>
</dbReference>
<dbReference type="Proteomes" id="UP001189429">
    <property type="component" value="Unassembled WGS sequence"/>
</dbReference>
<dbReference type="Pfam" id="PF00082">
    <property type="entry name" value="Peptidase_S8"/>
    <property type="match status" value="1"/>
</dbReference>
<feature type="compositionally biased region" description="Pro residues" evidence="9">
    <location>
        <begin position="748"/>
        <end position="758"/>
    </location>
</feature>
<feature type="domain" description="Peptidase S8/S53" evidence="10">
    <location>
        <begin position="259"/>
        <end position="506"/>
    </location>
</feature>
<feature type="compositionally biased region" description="Pro residues" evidence="9">
    <location>
        <begin position="602"/>
        <end position="611"/>
    </location>
</feature>
<feature type="active site" description="Charge relay system" evidence="7">
    <location>
        <position position="268"/>
    </location>
</feature>
<dbReference type="InterPro" id="IPR036852">
    <property type="entry name" value="Peptidase_S8/S53_dom_sf"/>
</dbReference>
<evidence type="ECO:0000256" key="5">
    <source>
        <dbReference type="ARBA" id="ARBA00023529"/>
    </source>
</evidence>
<evidence type="ECO:0000256" key="6">
    <source>
        <dbReference type="ARBA" id="ARBA00023619"/>
    </source>
</evidence>
<feature type="compositionally biased region" description="Pro residues" evidence="9">
    <location>
        <begin position="968"/>
        <end position="980"/>
    </location>
</feature>
<feature type="compositionally biased region" description="Low complexity" evidence="9">
    <location>
        <begin position="538"/>
        <end position="567"/>
    </location>
</feature>
<evidence type="ECO:0000256" key="9">
    <source>
        <dbReference type="SAM" id="MobiDB-lite"/>
    </source>
</evidence>
<feature type="compositionally biased region" description="Low complexity" evidence="9">
    <location>
        <begin position="1050"/>
        <end position="1059"/>
    </location>
</feature>
<proteinExistence type="inferred from homology"/>
<dbReference type="PANTHER" id="PTHR43806:SF11">
    <property type="entry name" value="CEREVISIN-RELATED"/>
    <property type="match status" value="1"/>
</dbReference>
<dbReference type="EC" id="3.4.21.62" evidence="6"/>
<dbReference type="InterPro" id="IPR023827">
    <property type="entry name" value="Peptidase_S8_Asp-AS"/>
</dbReference>
<protein>
    <recommendedName>
        <fullName evidence="6">subtilisin</fullName>
        <ecNumber evidence="6">3.4.21.62</ecNumber>
    </recommendedName>
</protein>
<dbReference type="PANTHER" id="PTHR43806">
    <property type="entry name" value="PEPTIDASE S8"/>
    <property type="match status" value="1"/>
</dbReference>
<feature type="compositionally biased region" description="Low complexity" evidence="9">
    <location>
        <begin position="103"/>
        <end position="119"/>
    </location>
</feature>
<feature type="compositionally biased region" description="Pro residues" evidence="9">
    <location>
        <begin position="897"/>
        <end position="907"/>
    </location>
</feature>
<sequence>KIVLEYRPRRSPPAQTGDCRSNHPFRQLLTIINIRKATFGWPFSMTSRVNKPINLLSVCRILLVLACRATCADLHFDGTSGSQTSFSEESTFLIQIHGFSNNTPGLTSSTGGNSTTATTKARAPTGGTTSPGVPKYTLPRGKGEDAKAARQWLLVLADDATDGELANISREFADGQQTKPSSGQMPLVAGSLTEEALDAMLERYFGRVRFVEEDEYQLKVTDSLANTGTSSAGPARKAKTPTYPWGIQYVEADACRGKGAGVHVYVLDTGIRITHNEFGGRAFAGVDVAASGTYPGTLTVCSPLSTTCAADFHGHGSHCAGTAGASTYGVADGATLWAMKVLDNSGSGWTSWSILAEQWILSSGNRPAVVSISIQANYNSYAEETSIDNLVADGVTVVVAAGNYNQDACLWNPAWISSAITVAAFGGTSGNSWDRSGYSNWGSCIDAYAPGTNILSTGPWSDTHTYSSTGTSMACPHISGLAARMYEAYPTAGSMTAAARWTLLTATSCTGCVTNDATPSPTVNLVIKALSCSTSNITASPTASPTGSPTALPTASPTATPTLLPTVSPTPSPTVSPTASPSATPTASPTASPTVSPTGSPTAPPTSPTPAPSWSQVVNNCTVCPDIQIFSDCPGHSPDSCASAGTTSPGCEWCPLVNECRVKCTCHDDAPPAYSLFDSCAYSGGVPTQQVLFWPIFLSPSYTSYAPECECPSWRTPAPTVDTTDPTPSPTQEGDPSPAPTKQGQDPTPAPTRRPTPSPTEQTNEPTPSPTPEGQDPTPAPTKQGQDPTPAPTRRPTPSPTHTARTLAAWASIPPTPSAATSGTLACCPPPQTARRTTAEISASGPAPPSIRRLLQRITALIRRRPRQKQTKEPTPSPTPEGQDPTPAPTKQGQDPTPAPTRWPTPSPTEQTKEPTPSPTPEGQDPTPAPTRRPTPSPTEQTKEPTPSPTPEGQDPTPAPTKQGQDPTPAPTRWPTPSPTPSCEDACCVGVDPTDPKCCHLWNAGAVSSPADCEAYNGGDFCVWTCPTEHPTPAPTHHGFDPTPSPTEQTKAPTRAPTRFPTPYPTPSPTIGLAPTPKLPWEPVATPNPTPIPTPSPTIGLAPTPKLPWEPVATPTPTPIPTPSPTFGSVPAPKGRQAKVEGSFQVKVPSADVEAFVSDSSVKAAFQRSVAEKAGVAEAEVVVTLSVVTGAGSAGRGRKVRLAPIMLGSADQAEIQVDYSISVEEGAEGNSVQGALATVTAEQFTSPVAGASSFAVQAVPASATAPTVSFQVSATGDPHLVNVYGQRFDLMQPGNHTMLLIPRGAPPSATLLGVVARAEHIGKACSEMYIVALTVTGQWVAGVPGAQRLGEAWNMQYFANKPAQRGSSGAGWNTYGNIRMKVNWGHTVGGVKYINLLVRNLAHSGYTVGGLLGEGDHTFASTPMAHCRRFSSL</sequence>
<dbReference type="InterPro" id="IPR000209">
    <property type="entry name" value="Peptidase_S8/S53_dom"/>
</dbReference>
<feature type="compositionally biased region" description="Low complexity" evidence="9">
    <location>
        <begin position="716"/>
        <end position="726"/>
    </location>
</feature>
<keyword evidence="4 7" id="KW-0720">Serine protease</keyword>
<dbReference type="CDD" id="cd04077">
    <property type="entry name" value="Peptidases_S8_PCSK9_ProteinaseK_like"/>
    <property type="match status" value="1"/>
</dbReference>
<feature type="active site" description="Charge relay system" evidence="7">
    <location>
        <position position="472"/>
    </location>
</feature>
<keyword evidence="2 7" id="KW-0645">Protease</keyword>
<organism evidence="11 12">
    <name type="scientific">Prorocentrum cordatum</name>
    <dbReference type="NCBI Taxonomy" id="2364126"/>
    <lineage>
        <taxon>Eukaryota</taxon>
        <taxon>Sar</taxon>
        <taxon>Alveolata</taxon>
        <taxon>Dinophyceae</taxon>
        <taxon>Prorocentrales</taxon>
        <taxon>Prorocentraceae</taxon>
        <taxon>Prorocentrum</taxon>
    </lineage>
</organism>
<feature type="non-terminal residue" evidence="11">
    <location>
        <position position="1"/>
    </location>
</feature>
<feature type="region of interest" description="Disordered" evidence="9">
    <location>
        <begin position="1034"/>
        <end position="1076"/>
    </location>
</feature>
<dbReference type="PROSITE" id="PS51892">
    <property type="entry name" value="SUBTILASE"/>
    <property type="match status" value="1"/>
</dbReference>
<dbReference type="InterPro" id="IPR050131">
    <property type="entry name" value="Peptidase_S8_subtilisin-like"/>
</dbReference>
<evidence type="ECO:0000313" key="11">
    <source>
        <dbReference type="EMBL" id="CAK0904449.1"/>
    </source>
</evidence>
<keyword evidence="3 7" id="KW-0378">Hydrolase</keyword>
<comment type="catalytic activity">
    <reaction evidence="5">
        <text>Hydrolysis of proteins with broad specificity for peptide bonds, and a preference for a large uncharged residue in P1. Hydrolyzes peptide amides.</text>
        <dbReference type="EC" id="3.4.21.62"/>
    </reaction>
</comment>
<feature type="region of interest" description="Disordered" evidence="9">
    <location>
        <begin position="538"/>
        <end position="613"/>
    </location>
</feature>
<feature type="active site" description="Charge relay system" evidence="7">
    <location>
        <position position="315"/>
    </location>
</feature>
<evidence type="ECO:0000259" key="10">
    <source>
        <dbReference type="Pfam" id="PF00082"/>
    </source>
</evidence>
<dbReference type="PROSITE" id="PS00138">
    <property type="entry name" value="SUBTILASE_SER"/>
    <property type="match status" value="1"/>
</dbReference>
<reference evidence="11" key="1">
    <citation type="submission" date="2023-10" db="EMBL/GenBank/DDBJ databases">
        <authorList>
            <person name="Chen Y."/>
            <person name="Shah S."/>
            <person name="Dougan E. K."/>
            <person name="Thang M."/>
            <person name="Chan C."/>
        </authorList>
    </citation>
    <scope>NUCLEOTIDE SEQUENCE [LARGE SCALE GENOMIC DNA]</scope>
</reference>